<name>A0A1R1SED1_9ACTN</name>
<evidence type="ECO:0000256" key="1">
    <source>
        <dbReference type="SAM" id="MobiDB-lite"/>
    </source>
</evidence>
<evidence type="ECO:0000313" key="3">
    <source>
        <dbReference type="Proteomes" id="UP000186168"/>
    </source>
</evidence>
<proteinExistence type="predicted"/>
<dbReference type="STRING" id="67365.GCA_001704635_03450"/>
<gene>
    <name evidence="2" type="ORF">SPAR_25411</name>
</gene>
<protein>
    <submittedName>
        <fullName evidence="2">Transcriptional regulator</fullName>
    </submittedName>
</protein>
<dbReference type="AlphaFoldDB" id="A0A1R1SED1"/>
<organism evidence="2 3">
    <name type="scientific">Streptomyces sparsogenes DSM 40356</name>
    <dbReference type="NCBI Taxonomy" id="1331668"/>
    <lineage>
        <taxon>Bacteria</taxon>
        <taxon>Bacillati</taxon>
        <taxon>Actinomycetota</taxon>
        <taxon>Actinomycetes</taxon>
        <taxon>Kitasatosporales</taxon>
        <taxon>Streptomycetaceae</taxon>
        <taxon>Streptomyces</taxon>
    </lineage>
</organism>
<evidence type="ECO:0000313" key="2">
    <source>
        <dbReference type="EMBL" id="OMI36602.1"/>
    </source>
</evidence>
<dbReference type="EMBL" id="ASQP01000326">
    <property type="protein sequence ID" value="OMI36602.1"/>
    <property type="molecule type" value="Genomic_DNA"/>
</dbReference>
<feature type="region of interest" description="Disordered" evidence="1">
    <location>
        <begin position="67"/>
        <end position="126"/>
    </location>
</feature>
<comment type="caution">
    <text evidence="2">The sequence shown here is derived from an EMBL/GenBank/DDBJ whole genome shotgun (WGS) entry which is preliminary data.</text>
</comment>
<accession>A0A1R1SED1</accession>
<feature type="compositionally biased region" description="Basic and acidic residues" evidence="1">
    <location>
        <begin position="67"/>
        <end position="87"/>
    </location>
</feature>
<dbReference type="Proteomes" id="UP000186168">
    <property type="component" value="Unassembled WGS sequence"/>
</dbReference>
<reference evidence="2 3" key="1">
    <citation type="submission" date="2013-05" db="EMBL/GenBank/DDBJ databases">
        <title>Genome sequence of Streptomyces sparsogenes DSM 40356.</title>
        <authorList>
            <person name="Coyne S."/>
            <person name="Seebeck F.P."/>
        </authorList>
    </citation>
    <scope>NUCLEOTIDE SEQUENCE [LARGE SCALE GENOMIC DNA]</scope>
    <source>
        <strain evidence="2 3">DSM 40356</strain>
    </source>
</reference>
<keyword evidence="3" id="KW-1185">Reference proteome</keyword>
<sequence length="126" mass="13648">MSPAPYVDRGLLGDASCVMAGVVQVSRSLAPAGQIEAALRGAGESAQQARWVTHGLMAVEEDRATLPRVCDRPPDPDELGEQSRRVIEALSTHRTRPVEPVFHPSRRGSERSQKSDEQGVDAPQRP</sequence>
<feature type="compositionally biased region" description="Basic and acidic residues" evidence="1">
    <location>
        <begin position="107"/>
        <end position="117"/>
    </location>
</feature>